<comment type="caution">
    <text evidence="9">The sequence shown here is derived from an EMBL/GenBank/DDBJ whole genome shotgun (WGS) entry which is preliminary data.</text>
</comment>
<feature type="domain" description="Chitin-binding type-2" evidence="8">
    <location>
        <begin position="282"/>
        <end position="337"/>
    </location>
</feature>
<keyword evidence="3" id="KW-0677">Repeat</keyword>
<proteinExistence type="predicted"/>
<dbReference type="Pfam" id="PF01607">
    <property type="entry name" value="CBM_14"/>
    <property type="match status" value="4"/>
</dbReference>
<keyword evidence="10" id="KW-1185">Reference proteome</keyword>
<organism evidence="9 10">
    <name type="scientific">Molorchus minor</name>
    <dbReference type="NCBI Taxonomy" id="1323400"/>
    <lineage>
        <taxon>Eukaryota</taxon>
        <taxon>Metazoa</taxon>
        <taxon>Ecdysozoa</taxon>
        <taxon>Arthropoda</taxon>
        <taxon>Hexapoda</taxon>
        <taxon>Insecta</taxon>
        <taxon>Pterygota</taxon>
        <taxon>Neoptera</taxon>
        <taxon>Endopterygota</taxon>
        <taxon>Coleoptera</taxon>
        <taxon>Polyphaga</taxon>
        <taxon>Cucujiformia</taxon>
        <taxon>Chrysomeloidea</taxon>
        <taxon>Cerambycidae</taxon>
        <taxon>Lamiinae</taxon>
        <taxon>Monochamini</taxon>
        <taxon>Molorchus</taxon>
    </lineage>
</organism>
<feature type="domain" description="Chitin-binding type-2" evidence="8">
    <location>
        <begin position="197"/>
        <end position="255"/>
    </location>
</feature>
<reference evidence="9" key="1">
    <citation type="journal article" date="2023" name="Insect Mol. Biol.">
        <title>Genome sequencing provides insights into the evolution of gene families encoding plant cell wall-degrading enzymes in longhorned beetles.</title>
        <authorList>
            <person name="Shin N.R."/>
            <person name="Okamura Y."/>
            <person name="Kirsch R."/>
            <person name="Pauchet Y."/>
        </authorList>
    </citation>
    <scope>NUCLEOTIDE SEQUENCE</scope>
    <source>
        <strain evidence="9">MMC_N1</strain>
    </source>
</reference>
<dbReference type="SUPFAM" id="SSF57625">
    <property type="entry name" value="Invertebrate chitin-binding proteins"/>
    <property type="match status" value="4"/>
</dbReference>
<dbReference type="InterPro" id="IPR036508">
    <property type="entry name" value="Chitin-bd_dom_sf"/>
</dbReference>
<evidence type="ECO:0000313" key="10">
    <source>
        <dbReference type="Proteomes" id="UP001162164"/>
    </source>
</evidence>
<evidence type="ECO:0000256" key="7">
    <source>
        <dbReference type="SAM" id="SignalP"/>
    </source>
</evidence>
<keyword evidence="2 7" id="KW-0732">Signal</keyword>
<evidence type="ECO:0000259" key="8">
    <source>
        <dbReference type="PROSITE" id="PS50940"/>
    </source>
</evidence>
<dbReference type="PANTHER" id="PTHR23301">
    <property type="entry name" value="CHITIN BINDING PERITROPHIN-A"/>
    <property type="match status" value="1"/>
</dbReference>
<dbReference type="InterPro" id="IPR002557">
    <property type="entry name" value="Chitin-bd_dom"/>
</dbReference>
<evidence type="ECO:0000256" key="3">
    <source>
        <dbReference type="ARBA" id="ARBA00022737"/>
    </source>
</evidence>
<evidence type="ECO:0000256" key="5">
    <source>
        <dbReference type="ARBA" id="ARBA00023180"/>
    </source>
</evidence>
<evidence type="ECO:0000256" key="6">
    <source>
        <dbReference type="SAM" id="MobiDB-lite"/>
    </source>
</evidence>
<feature type="chain" id="PRO_5047364233" description="Chitin-binding type-2 domain-containing protein" evidence="7">
    <location>
        <begin position="24"/>
        <end position="337"/>
    </location>
</feature>
<dbReference type="InterPro" id="IPR051940">
    <property type="entry name" value="Chitin_bind-dev_reg"/>
</dbReference>
<accession>A0ABQ9J180</accession>
<keyword evidence="4" id="KW-1015">Disulfide bond</keyword>
<evidence type="ECO:0000256" key="1">
    <source>
        <dbReference type="ARBA" id="ARBA00022669"/>
    </source>
</evidence>
<feature type="domain" description="Chitin-binding type-2" evidence="8">
    <location>
        <begin position="116"/>
        <end position="172"/>
    </location>
</feature>
<evidence type="ECO:0000313" key="9">
    <source>
        <dbReference type="EMBL" id="KAJ8970742.1"/>
    </source>
</evidence>
<dbReference type="PROSITE" id="PS50940">
    <property type="entry name" value="CHIT_BIND_II"/>
    <property type="match status" value="4"/>
</dbReference>
<dbReference type="Proteomes" id="UP001162164">
    <property type="component" value="Unassembled WGS sequence"/>
</dbReference>
<feature type="region of interest" description="Disordered" evidence="6">
    <location>
        <begin position="257"/>
        <end position="278"/>
    </location>
</feature>
<sequence>MKRISGTNLVFIALAVLAAYTNADLDEDKWTPSPLCPYPSEDLTRSPYQGDCTKYWECFEGARYVMTCPEGLEYNEKEFRCDAPEIAHCNQYETVTYPTYPHSEEPTEITSPVSPDPLCPYDSLMYYPCPGNCTQYYECWERKLYLMTCPDNLYWSVVHNYCDYLENVDCSANDITLTPPIPTTAGPTTSTGPWTPDPLCPYPSETITYYSYPANCSQFWECFEGNKYLMTCSGDLVWNEEASVCDYKENVNCNRASTTPGKSTTRGPGTTNTGPVTTAPPTSLCANLSDGTLIANPSDCSKFYECVGGIAIDEQCPSDLKWNTAAQTCDFAENVDC</sequence>
<evidence type="ECO:0000256" key="2">
    <source>
        <dbReference type="ARBA" id="ARBA00022729"/>
    </source>
</evidence>
<dbReference type="PANTHER" id="PTHR23301:SF0">
    <property type="entry name" value="CHITIN-BINDING TYPE-2 DOMAIN-CONTAINING PROTEIN-RELATED"/>
    <property type="match status" value="1"/>
</dbReference>
<feature type="domain" description="Chitin-binding type-2" evidence="8">
    <location>
        <begin position="33"/>
        <end position="91"/>
    </location>
</feature>
<dbReference type="EMBL" id="JAPWTJ010001583">
    <property type="protein sequence ID" value="KAJ8970742.1"/>
    <property type="molecule type" value="Genomic_DNA"/>
</dbReference>
<gene>
    <name evidence="9" type="ORF">NQ317_007998</name>
</gene>
<feature type="signal peptide" evidence="7">
    <location>
        <begin position="1"/>
        <end position="23"/>
    </location>
</feature>
<keyword evidence="5" id="KW-0325">Glycoprotein</keyword>
<keyword evidence="1" id="KW-0147">Chitin-binding</keyword>
<dbReference type="SMART" id="SM00494">
    <property type="entry name" value="ChtBD2"/>
    <property type="match status" value="4"/>
</dbReference>
<feature type="compositionally biased region" description="Low complexity" evidence="6">
    <location>
        <begin position="264"/>
        <end position="278"/>
    </location>
</feature>
<evidence type="ECO:0000256" key="4">
    <source>
        <dbReference type="ARBA" id="ARBA00023157"/>
    </source>
</evidence>
<protein>
    <recommendedName>
        <fullName evidence="8">Chitin-binding type-2 domain-containing protein</fullName>
    </recommendedName>
</protein>
<name>A0ABQ9J180_9CUCU</name>
<dbReference type="Gene3D" id="2.170.140.10">
    <property type="entry name" value="Chitin binding domain"/>
    <property type="match status" value="4"/>
</dbReference>